<dbReference type="InterPro" id="IPR036259">
    <property type="entry name" value="MFS_trans_sf"/>
</dbReference>
<comment type="subcellular location">
    <subcellularLocation>
        <location evidence="1">Cell membrane</location>
        <topology evidence="1">Multi-pass membrane protein</topology>
    </subcellularLocation>
</comment>
<feature type="transmembrane region" description="Helical" evidence="18">
    <location>
        <begin position="258"/>
        <end position="283"/>
    </location>
</feature>
<evidence type="ECO:0000256" key="2">
    <source>
        <dbReference type="ARBA" id="ARBA00009776"/>
    </source>
</evidence>
<feature type="region of interest" description="Disordered" evidence="17">
    <location>
        <begin position="722"/>
        <end position="1067"/>
    </location>
</feature>
<feature type="domain" description="Major facilitator superfamily (MFS) profile" evidence="19">
    <location>
        <begin position="36"/>
        <end position="446"/>
    </location>
</feature>
<dbReference type="eggNOG" id="COG0125">
    <property type="taxonomic scope" value="Bacteria"/>
</dbReference>
<sequence>MTNAEQQAPDSAIPPRQVEPTESVGGVLSIRPFRRFWFAVAASALGDWLALLALTSAALWTVEGDYRKHATAVAVVFALRMVPAALTASVAGAIVDHLDRRWTLVTCDVVRALVLVSVPFVDRMWWIWGATAVVAVIGALAGPARDATVPNLVPRQRLGTANQFNLVTSYGAAPAAALLFILGALVGTAFSHDVSMFVEHPSNLAFYLAGAVFLLAAVFAFLIRMPTRGRSVSTRRPNPFKVLADGRRVFGHGRTARGLIVGMVALFLAGGALVSTAPLLVVGLHGGNAAYGTVFLMLIAGVSAGMLWGPRVVPAFSRRRLYGMAVMCAGLTLLILGAVANVVMAAVLAAVLGVFAGVAWVTGYTMYGLDFGEDMRSRAFAFAQLIVRVVLFVALVAGPIAAGYVGVRSWVIADRFTFDYSGAALVLGGTGVLVVILGWIALLSVDDRRGVPILRDLAAATRNEDHITGRPAGATGFFIALEGGEGAGKSTQANAIAAWIRAKGHEVVVTREPGATEVGKRLRAMLLDLDGDPVDPRTEALLYAADRAEHVQTVILPALRRGAIVISDRYIDSSIAYQGAGRSLGAREIGRVSRWATDGLLPDLTILLDLDPAVGHARFTEAPDRIESESSEFHLRVRHAFLDLAAHDPDRYLVVDADQEPDAVTTPIRHRLDRELPLSEQEKRQALELAKRMREEDARRKAEQAARDAEKAALIARLRAESEERQRQAEQARLDEESARIAEEEQRYAEEQARRIAAEADERARAAAEAAEEARLHAESERRRLALEAERRAEEQQRLAEEAKARAEEARVRAEEEAERRDEQRRRLEEASALQAEQARADAEEEREAALERQRTAEEERERLEAEAAREVERMRAEEAVRVADERRHAEERRRAEDALRRAEADRRRAEREASRAADAAASARARAAQEAAALAAEAGPVPDTDMVETPVHGIRRPDPALADTPVHGIPKVSSDDADTTELQQIRLREAAEDTREIPQASLDETHALPVLTPPAAGNQSLADDLLGPWRAEDDAEAPEGGDAEGSSAADAAQEAGRKRRWRRNKS</sequence>
<dbReference type="Gene3D" id="1.20.1250.20">
    <property type="entry name" value="MFS general substrate transporter like domains"/>
    <property type="match status" value="1"/>
</dbReference>
<dbReference type="NCBIfam" id="TIGR00041">
    <property type="entry name" value="DTMP_kinase"/>
    <property type="match status" value="1"/>
</dbReference>
<evidence type="ECO:0000256" key="5">
    <source>
        <dbReference type="ARBA" id="ARBA00022475"/>
    </source>
</evidence>
<dbReference type="PANTHER" id="PTHR23513">
    <property type="entry name" value="INTEGRAL MEMBRANE EFFLUX PROTEIN-RELATED"/>
    <property type="match status" value="1"/>
</dbReference>
<evidence type="ECO:0000256" key="13">
    <source>
        <dbReference type="ARBA" id="ARBA00023136"/>
    </source>
</evidence>
<proteinExistence type="inferred from homology"/>
<feature type="compositionally biased region" description="Low complexity" evidence="17">
    <location>
        <begin position="917"/>
        <end position="939"/>
    </location>
</feature>
<feature type="transmembrane region" description="Helical" evidence="18">
    <location>
        <begin position="289"/>
        <end position="309"/>
    </location>
</feature>
<feature type="transmembrane region" description="Helical" evidence="18">
    <location>
        <begin position="321"/>
        <end position="340"/>
    </location>
</feature>
<comment type="similarity">
    <text evidence="2 16">Belongs to the thymidylate kinase family.</text>
</comment>
<keyword evidence="11 16" id="KW-0067">ATP-binding</keyword>
<dbReference type="Pfam" id="PF07690">
    <property type="entry name" value="MFS_1"/>
    <property type="match status" value="1"/>
</dbReference>
<evidence type="ECO:0000313" key="20">
    <source>
        <dbReference type="EMBL" id="OPC82253.1"/>
    </source>
</evidence>
<organism evidence="20 21">
    <name type="scientific">Embleya scabrispora</name>
    <dbReference type="NCBI Taxonomy" id="159449"/>
    <lineage>
        <taxon>Bacteria</taxon>
        <taxon>Bacillati</taxon>
        <taxon>Actinomycetota</taxon>
        <taxon>Actinomycetes</taxon>
        <taxon>Kitasatosporales</taxon>
        <taxon>Streptomycetaceae</taxon>
        <taxon>Embleya</taxon>
    </lineage>
</organism>
<dbReference type="GO" id="GO:0005886">
    <property type="term" value="C:plasma membrane"/>
    <property type="evidence" value="ECO:0007669"/>
    <property type="project" value="UniProtKB-SubCell"/>
</dbReference>
<feature type="transmembrane region" description="Helical" evidence="18">
    <location>
        <begin position="126"/>
        <end position="144"/>
    </location>
</feature>
<evidence type="ECO:0000256" key="14">
    <source>
        <dbReference type="ARBA" id="ARBA00048743"/>
    </source>
</evidence>
<dbReference type="InterPro" id="IPR027417">
    <property type="entry name" value="P-loop_NTPase"/>
</dbReference>
<dbReference type="STRING" id="159449.B4N89_16115"/>
<dbReference type="GO" id="GO:0006233">
    <property type="term" value="P:dTDP biosynthetic process"/>
    <property type="evidence" value="ECO:0007669"/>
    <property type="project" value="InterPro"/>
</dbReference>
<feature type="compositionally biased region" description="Low complexity" evidence="17">
    <location>
        <begin position="1044"/>
        <end position="1055"/>
    </location>
</feature>
<keyword evidence="12 18" id="KW-1133">Transmembrane helix</keyword>
<evidence type="ECO:0000256" key="8">
    <source>
        <dbReference type="ARBA" id="ARBA00022727"/>
    </source>
</evidence>
<dbReference type="HAMAP" id="MF_00165">
    <property type="entry name" value="Thymidylate_kinase"/>
    <property type="match status" value="1"/>
</dbReference>
<feature type="transmembrane region" description="Helical" evidence="18">
    <location>
        <begin position="346"/>
        <end position="367"/>
    </location>
</feature>
<comment type="catalytic activity">
    <reaction evidence="14 16">
        <text>dTMP + ATP = dTDP + ADP</text>
        <dbReference type="Rhea" id="RHEA:13517"/>
        <dbReference type="ChEBI" id="CHEBI:30616"/>
        <dbReference type="ChEBI" id="CHEBI:58369"/>
        <dbReference type="ChEBI" id="CHEBI:63528"/>
        <dbReference type="ChEBI" id="CHEBI:456216"/>
        <dbReference type="EC" id="2.7.4.9"/>
    </reaction>
</comment>
<dbReference type="CDD" id="cd01672">
    <property type="entry name" value="TMPK"/>
    <property type="match status" value="1"/>
</dbReference>
<dbReference type="GO" id="GO:0004798">
    <property type="term" value="F:dTMP kinase activity"/>
    <property type="evidence" value="ECO:0007669"/>
    <property type="project" value="UniProtKB-UniRule"/>
</dbReference>
<evidence type="ECO:0000256" key="10">
    <source>
        <dbReference type="ARBA" id="ARBA00022777"/>
    </source>
</evidence>
<dbReference type="InterPro" id="IPR018094">
    <property type="entry name" value="Thymidylate_kinase"/>
</dbReference>
<keyword evidence="8 16" id="KW-0545">Nucleotide biosynthesis</keyword>
<comment type="function">
    <text evidence="15 16">Phosphorylation of dTMP to form dTDP in both de novo and salvage pathways of dTTP synthesis.</text>
</comment>
<dbReference type="GO" id="GO:0005524">
    <property type="term" value="F:ATP binding"/>
    <property type="evidence" value="ECO:0007669"/>
    <property type="project" value="UniProtKB-UniRule"/>
</dbReference>
<keyword evidence="21" id="KW-1185">Reference proteome</keyword>
<feature type="compositionally biased region" description="Basic residues" evidence="17">
    <location>
        <begin position="1058"/>
        <end position="1067"/>
    </location>
</feature>
<feature type="compositionally biased region" description="Basic and acidic residues" evidence="17">
    <location>
        <begin position="848"/>
        <end position="916"/>
    </location>
</feature>
<protein>
    <recommendedName>
        <fullName evidence="4 16">Thymidylate kinase</fullName>
        <ecNumber evidence="3 16">2.7.4.9</ecNumber>
    </recommendedName>
    <alternativeName>
        <fullName evidence="16">dTMP kinase</fullName>
    </alternativeName>
</protein>
<feature type="transmembrane region" description="Helical" evidence="18">
    <location>
        <begin position="422"/>
        <end position="445"/>
    </location>
</feature>
<feature type="transmembrane region" description="Helical" evidence="18">
    <location>
        <begin position="379"/>
        <end position="402"/>
    </location>
</feature>
<feature type="transmembrane region" description="Helical" evidence="18">
    <location>
        <begin position="36"/>
        <end position="60"/>
    </location>
</feature>
<dbReference type="CDD" id="cd06173">
    <property type="entry name" value="MFS_MefA_like"/>
    <property type="match status" value="1"/>
</dbReference>
<dbReference type="Gene3D" id="3.40.50.300">
    <property type="entry name" value="P-loop containing nucleotide triphosphate hydrolases"/>
    <property type="match status" value="1"/>
</dbReference>
<dbReference type="AlphaFoldDB" id="A0A1T3NZI5"/>
<evidence type="ECO:0000256" key="12">
    <source>
        <dbReference type="ARBA" id="ARBA00022989"/>
    </source>
</evidence>
<dbReference type="InterPro" id="IPR018095">
    <property type="entry name" value="Thymidylate_kin_CS"/>
</dbReference>
<evidence type="ECO:0000256" key="17">
    <source>
        <dbReference type="SAM" id="MobiDB-lite"/>
    </source>
</evidence>
<evidence type="ECO:0000259" key="19">
    <source>
        <dbReference type="PROSITE" id="PS50850"/>
    </source>
</evidence>
<keyword evidence="7 18" id="KW-0812">Transmembrane</keyword>
<keyword evidence="10 16" id="KW-0418">Kinase</keyword>
<dbReference type="PROSITE" id="PS01331">
    <property type="entry name" value="THYMIDYLATE_KINASE"/>
    <property type="match status" value="1"/>
</dbReference>
<dbReference type="RefSeq" id="WP_078976522.1">
    <property type="nucleotide sequence ID" value="NZ_MWQN01000001.1"/>
</dbReference>
<reference evidence="20 21" key="1">
    <citation type="submission" date="2017-03" db="EMBL/GenBank/DDBJ databases">
        <title>Draft genome sequence of Streptomyces scabrisporus NF3, endophyte isolated from Amphipterygium adstringens.</title>
        <authorList>
            <person name="Vazquez M."/>
            <person name="Ceapa C.D."/>
            <person name="Rodriguez Luna D."/>
            <person name="Sanchez Esquivel S."/>
        </authorList>
    </citation>
    <scope>NUCLEOTIDE SEQUENCE [LARGE SCALE GENOMIC DNA]</scope>
    <source>
        <strain evidence="20 21">NF3</strain>
    </source>
</reference>
<keyword evidence="9 16" id="KW-0547">Nucleotide-binding</keyword>
<feature type="transmembrane region" description="Helical" evidence="18">
    <location>
        <begin position="204"/>
        <end position="223"/>
    </location>
</feature>
<dbReference type="InterPro" id="IPR039430">
    <property type="entry name" value="Thymidylate_kin-like_dom"/>
</dbReference>
<dbReference type="PROSITE" id="PS50850">
    <property type="entry name" value="MFS"/>
    <property type="match status" value="1"/>
</dbReference>
<feature type="binding site" evidence="16">
    <location>
        <begin position="483"/>
        <end position="490"/>
    </location>
    <ligand>
        <name>ATP</name>
        <dbReference type="ChEBI" id="CHEBI:30616"/>
    </ligand>
</feature>
<keyword evidence="6 16" id="KW-0808">Transferase</keyword>
<comment type="caution">
    <text evidence="20">The sequence shown here is derived from an EMBL/GenBank/DDBJ whole genome shotgun (WGS) entry which is preliminary data.</text>
</comment>
<dbReference type="SUPFAM" id="SSF52540">
    <property type="entry name" value="P-loop containing nucleoside triphosphate hydrolases"/>
    <property type="match status" value="1"/>
</dbReference>
<feature type="compositionally biased region" description="Acidic residues" evidence="17">
    <location>
        <begin position="1034"/>
        <end position="1043"/>
    </location>
</feature>
<evidence type="ECO:0000256" key="15">
    <source>
        <dbReference type="ARBA" id="ARBA00057735"/>
    </source>
</evidence>
<keyword evidence="5" id="KW-1003">Cell membrane</keyword>
<dbReference type="EC" id="2.7.4.9" evidence="3 16"/>
<dbReference type="EMBL" id="MWQN01000001">
    <property type="protein sequence ID" value="OPC82253.1"/>
    <property type="molecule type" value="Genomic_DNA"/>
</dbReference>
<dbReference type="InterPro" id="IPR020846">
    <property type="entry name" value="MFS_dom"/>
</dbReference>
<feature type="compositionally biased region" description="Basic and acidic residues" evidence="17">
    <location>
        <begin position="987"/>
        <end position="997"/>
    </location>
</feature>
<dbReference type="CDD" id="cd22249">
    <property type="entry name" value="UDM1_RNF168_RNF169-like"/>
    <property type="match status" value="1"/>
</dbReference>
<accession>A0A1T3NZI5</accession>
<gene>
    <name evidence="16" type="primary">tmk</name>
    <name evidence="20" type="ORF">B4N89_16115</name>
</gene>
<evidence type="ECO:0000256" key="18">
    <source>
        <dbReference type="SAM" id="Phobius"/>
    </source>
</evidence>
<evidence type="ECO:0000256" key="4">
    <source>
        <dbReference type="ARBA" id="ARBA00017144"/>
    </source>
</evidence>
<evidence type="ECO:0000256" key="3">
    <source>
        <dbReference type="ARBA" id="ARBA00012980"/>
    </source>
</evidence>
<dbReference type="GO" id="GO:0006235">
    <property type="term" value="P:dTTP biosynthetic process"/>
    <property type="evidence" value="ECO:0007669"/>
    <property type="project" value="UniProtKB-UniRule"/>
</dbReference>
<feature type="transmembrane region" description="Helical" evidence="18">
    <location>
        <begin position="164"/>
        <end position="192"/>
    </location>
</feature>
<dbReference type="Proteomes" id="UP000190037">
    <property type="component" value="Unassembled WGS sequence"/>
</dbReference>
<dbReference type="PANTHER" id="PTHR23513:SF18">
    <property type="entry name" value="INTEGRAL MEMBRANE PROTEIN"/>
    <property type="match status" value="1"/>
</dbReference>
<dbReference type="OrthoDB" id="9774907at2"/>
<feature type="transmembrane region" description="Helical" evidence="18">
    <location>
        <begin position="72"/>
        <end position="95"/>
    </location>
</feature>
<dbReference type="InterPro" id="IPR011701">
    <property type="entry name" value="MFS"/>
</dbReference>
<evidence type="ECO:0000256" key="9">
    <source>
        <dbReference type="ARBA" id="ARBA00022741"/>
    </source>
</evidence>
<dbReference type="SUPFAM" id="SSF103473">
    <property type="entry name" value="MFS general substrate transporter"/>
    <property type="match status" value="1"/>
</dbReference>
<evidence type="ECO:0000256" key="1">
    <source>
        <dbReference type="ARBA" id="ARBA00004651"/>
    </source>
</evidence>
<evidence type="ECO:0000256" key="6">
    <source>
        <dbReference type="ARBA" id="ARBA00022679"/>
    </source>
</evidence>
<evidence type="ECO:0000256" key="11">
    <source>
        <dbReference type="ARBA" id="ARBA00022840"/>
    </source>
</evidence>
<dbReference type="FunFam" id="3.40.50.300:FF:000225">
    <property type="entry name" value="Thymidylate kinase"/>
    <property type="match status" value="1"/>
</dbReference>
<dbReference type="GO" id="GO:0022857">
    <property type="term" value="F:transmembrane transporter activity"/>
    <property type="evidence" value="ECO:0007669"/>
    <property type="project" value="InterPro"/>
</dbReference>
<evidence type="ECO:0000256" key="7">
    <source>
        <dbReference type="ARBA" id="ARBA00022692"/>
    </source>
</evidence>
<dbReference type="Pfam" id="PF02223">
    <property type="entry name" value="Thymidylate_kin"/>
    <property type="match status" value="1"/>
</dbReference>
<evidence type="ECO:0000256" key="16">
    <source>
        <dbReference type="HAMAP-Rule" id="MF_00165"/>
    </source>
</evidence>
<keyword evidence="13 18" id="KW-0472">Membrane</keyword>
<feature type="compositionally biased region" description="Basic and acidic residues" evidence="17">
    <location>
        <begin position="722"/>
        <end position="830"/>
    </location>
</feature>
<name>A0A1T3NZI5_9ACTN</name>
<evidence type="ECO:0000313" key="21">
    <source>
        <dbReference type="Proteomes" id="UP000190037"/>
    </source>
</evidence>